<sequence length="199" mass="22157">MLRFSHDIKLLLEKLASQPLTIGEILAETSERGFSLVIALLVLPFLFPMPPGFTGPLGSGCLLLSLQMALGKRSPWLPKKVAKFQFPRRFILQILQNLRRVTRIVEKVARPRWTALAQSHIAWQINGVCISWLAILLISPIPFTNPIPTVGILLFAVATLESDGLLMCVSYVLTALITLIVVSIGYTLWQVPNFLPNVF</sequence>
<comment type="caution">
    <text evidence="2">The sequence shown here is derived from an EMBL/GenBank/DDBJ whole genome shotgun (WGS) entry which is preliminary data.</text>
</comment>
<gene>
    <name evidence="2" type="ORF">NIES1031_19900</name>
</gene>
<evidence type="ECO:0000313" key="3">
    <source>
        <dbReference type="Proteomes" id="UP000185984"/>
    </source>
</evidence>
<dbReference type="InterPro" id="IPR010331">
    <property type="entry name" value="ExoD"/>
</dbReference>
<evidence type="ECO:0000256" key="1">
    <source>
        <dbReference type="SAM" id="Phobius"/>
    </source>
</evidence>
<reference evidence="2 3" key="1">
    <citation type="submission" date="2016-11" db="EMBL/GenBank/DDBJ databases">
        <title>Draft Genome Sequences of Nine Cyanobacterial Strains from Diverse Habitats.</title>
        <authorList>
            <person name="Zhu T."/>
            <person name="Hou S."/>
            <person name="Lu X."/>
            <person name="Hess W.R."/>
        </authorList>
    </citation>
    <scope>NUCLEOTIDE SEQUENCE [LARGE SCALE GENOMIC DNA]</scope>
    <source>
        <strain evidence="2 3">5.2 s.c.1</strain>
    </source>
</reference>
<dbReference type="AlphaFoldDB" id="A0A1U7HFS7"/>
<dbReference type="Pfam" id="PF06055">
    <property type="entry name" value="ExoD"/>
    <property type="match status" value="1"/>
</dbReference>
<dbReference type="PANTHER" id="PTHR41795">
    <property type="entry name" value="EXOPOLYSACCHARIDE SYNTHESIS PROTEIN"/>
    <property type="match status" value="1"/>
</dbReference>
<keyword evidence="1" id="KW-0812">Transmembrane</keyword>
<dbReference type="EMBL" id="MRCC01000020">
    <property type="protein sequence ID" value="OKH22430.1"/>
    <property type="molecule type" value="Genomic_DNA"/>
</dbReference>
<accession>A0A1U7HFS7</accession>
<dbReference type="Proteomes" id="UP000185984">
    <property type="component" value="Unassembled WGS sequence"/>
</dbReference>
<protein>
    <submittedName>
        <fullName evidence="2">Exopolysaccharide biosynthesis protein</fullName>
    </submittedName>
</protein>
<keyword evidence="3" id="KW-1185">Reference proteome</keyword>
<dbReference type="PIRSF" id="PIRSF033239">
    <property type="entry name" value="ExoD"/>
    <property type="match status" value="1"/>
</dbReference>
<dbReference type="STRING" id="247279.NIES1031_19900"/>
<organism evidence="2 3">
    <name type="scientific">Chroogloeocystis siderophila 5.2 s.c.1</name>
    <dbReference type="NCBI Taxonomy" id="247279"/>
    <lineage>
        <taxon>Bacteria</taxon>
        <taxon>Bacillati</taxon>
        <taxon>Cyanobacteriota</taxon>
        <taxon>Cyanophyceae</taxon>
        <taxon>Oscillatoriophycideae</taxon>
        <taxon>Chroococcales</taxon>
        <taxon>Chroococcaceae</taxon>
        <taxon>Chroogloeocystis</taxon>
    </lineage>
</organism>
<dbReference type="RefSeq" id="WP_073551214.1">
    <property type="nucleotide sequence ID" value="NZ_CAWMVK010000013.1"/>
</dbReference>
<dbReference type="PANTHER" id="PTHR41795:SF1">
    <property type="entry name" value="EXOPOLYSACCHARIDE SYNTHESIS PROTEIN"/>
    <property type="match status" value="1"/>
</dbReference>
<keyword evidence="1" id="KW-0472">Membrane</keyword>
<dbReference type="OrthoDB" id="7949130at2"/>
<name>A0A1U7HFS7_9CHRO</name>
<proteinExistence type="predicted"/>
<evidence type="ECO:0000313" key="2">
    <source>
        <dbReference type="EMBL" id="OKH22430.1"/>
    </source>
</evidence>
<feature type="transmembrane region" description="Helical" evidence="1">
    <location>
        <begin position="164"/>
        <end position="189"/>
    </location>
</feature>
<keyword evidence="1" id="KW-1133">Transmembrane helix</keyword>
<feature type="transmembrane region" description="Helical" evidence="1">
    <location>
        <begin position="29"/>
        <end position="47"/>
    </location>
</feature>